<keyword evidence="1" id="KW-1133">Transmembrane helix</keyword>
<dbReference type="InterPro" id="IPR012505">
    <property type="entry name" value="YbbR"/>
</dbReference>
<dbReference type="InterPro" id="IPR053154">
    <property type="entry name" value="c-di-AMP_regulator"/>
</dbReference>
<feature type="transmembrane region" description="Helical" evidence="1">
    <location>
        <begin position="9"/>
        <end position="26"/>
    </location>
</feature>
<dbReference type="Proteomes" id="UP000186385">
    <property type="component" value="Unassembled WGS sequence"/>
</dbReference>
<evidence type="ECO:0000256" key="1">
    <source>
        <dbReference type="SAM" id="Phobius"/>
    </source>
</evidence>
<dbReference type="Gene3D" id="2.170.120.30">
    <property type="match status" value="1"/>
</dbReference>
<dbReference type="RefSeq" id="WP_045852231.1">
    <property type="nucleotide sequence ID" value="NZ_FTLX01000007.1"/>
</dbReference>
<dbReference type="PANTHER" id="PTHR37804:SF1">
    <property type="entry name" value="CDAA REGULATORY PROTEIN CDAR"/>
    <property type="match status" value="1"/>
</dbReference>
<dbReference type="Gene3D" id="2.170.120.40">
    <property type="entry name" value="YbbR-like domain"/>
    <property type="match status" value="2"/>
</dbReference>
<reference evidence="2 3" key="1">
    <citation type="submission" date="2017-01" db="EMBL/GenBank/DDBJ databases">
        <authorList>
            <person name="Mah S.A."/>
            <person name="Swanson W.J."/>
            <person name="Moy G.W."/>
            <person name="Vacquier V.D."/>
        </authorList>
    </citation>
    <scope>NUCLEOTIDE SEQUENCE [LARGE SCALE GENOMIC DNA]</scope>
    <source>
        <strain evidence="2 3">NIO-1016</strain>
    </source>
</reference>
<sequence length="320" mass="35099">MDSFVESKWFVRIVAFLLAFLLYMTVNFGDFEAVQQAGDSALDTTEVLTNVPLKTYYDTENLYVSGVPEQVRVELSGPKSIIESTKRLRDFELALDLTDYEIGEHRVAIKHNNFSEKLDVSILPASVDVNIEEKVTTTKTVTPEFNDSALAEGFQVENVTVAPREVKVTGSESDIEKIAFVRTALTSEDEINEETTATAAVQVLDGNLNKLDVKVEPATVQVSISVKNPSKKVPLKAVSKGTPADDVTITSLEPDVDEITIYGKESALEELEELSLPVDVSGVTKDTTLTVPVNLGEQFNFSSPQEVKVKVTVEKSTDES</sequence>
<accession>A0A1N7AI57</accession>
<evidence type="ECO:0000313" key="3">
    <source>
        <dbReference type="Proteomes" id="UP000186385"/>
    </source>
</evidence>
<organism evidence="2 3">
    <name type="scientific">Domibacillus enclensis</name>
    <dbReference type="NCBI Taxonomy" id="1017273"/>
    <lineage>
        <taxon>Bacteria</taxon>
        <taxon>Bacillati</taxon>
        <taxon>Bacillota</taxon>
        <taxon>Bacilli</taxon>
        <taxon>Bacillales</taxon>
        <taxon>Bacillaceae</taxon>
        <taxon>Domibacillus</taxon>
    </lineage>
</organism>
<dbReference type="PANTHER" id="PTHR37804">
    <property type="entry name" value="CDAA REGULATORY PROTEIN CDAR"/>
    <property type="match status" value="1"/>
</dbReference>
<dbReference type="STRING" id="1017273.SAMN05443094_107221"/>
<keyword evidence="1" id="KW-0812">Transmembrane</keyword>
<evidence type="ECO:0000313" key="2">
    <source>
        <dbReference type="EMBL" id="SIR38772.1"/>
    </source>
</evidence>
<name>A0A1N7AI57_9BACI</name>
<keyword evidence="1" id="KW-0472">Membrane</keyword>
<dbReference type="AlphaFoldDB" id="A0A1N7AI57"/>
<protein>
    <submittedName>
        <fullName evidence="2">YbbR domain-containing protein</fullName>
    </submittedName>
</protein>
<proteinExistence type="predicted"/>
<dbReference type="EMBL" id="FTLX01000007">
    <property type="protein sequence ID" value="SIR38772.1"/>
    <property type="molecule type" value="Genomic_DNA"/>
</dbReference>
<gene>
    <name evidence="2" type="ORF">SAMN05443094_107221</name>
</gene>
<dbReference type="Pfam" id="PF07949">
    <property type="entry name" value="YbbR"/>
    <property type="match status" value="3"/>
</dbReference>